<dbReference type="InterPro" id="IPR029344">
    <property type="entry name" value="SLBP_RNA_bind"/>
</dbReference>
<feature type="domain" description="Histone RNA hairpin-binding protein RNA-binding" evidence="2">
    <location>
        <begin position="3"/>
        <end position="54"/>
    </location>
</feature>
<gene>
    <name evidence="3" type="ORF">PCOR1329_LOCUS57485</name>
</gene>
<reference evidence="3" key="1">
    <citation type="submission" date="2023-10" db="EMBL/GenBank/DDBJ databases">
        <authorList>
            <person name="Chen Y."/>
            <person name="Shah S."/>
            <person name="Dougan E. K."/>
            <person name="Thang M."/>
            <person name="Chan C."/>
        </authorList>
    </citation>
    <scope>NUCLEOTIDE SEQUENCE [LARGE SCALE GENOMIC DNA]</scope>
</reference>
<organism evidence="3 4">
    <name type="scientific">Prorocentrum cordatum</name>
    <dbReference type="NCBI Taxonomy" id="2364126"/>
    <lineage>
        <taxon>Eukaryota</taxon>
        <taxon>Sar</taxon>
        <taxon>Alveolata</taxon>
        <taxon>Dinophyceae</taxon>
        <taxon>Prorocentrales</taxon>
        <taxon>Prorocentraceae</taxon>
        <taxon>Prorocentrum</taxon>
    </lineage>
</organism>
<dbReference type="Gene3D" id="1.10.8.1120">
    <property type="entry name" value="Histone RNA hairpin-binding protein RNA-binding domain"/>
    <property type="match status" value="1"/>
</dbReference>
<evidence type="ECO:0000313" key="3">
    <source>
        <dbReference type="EMBL" id="CAK0871803.1"/>
    </source>
</evidence>
<feature type="region of interest" description="Disordered" evidence="1">
    <location>
        <begin position="62"/>
        <end position="91"/>
    </location>
</feature>
<sequence>MIKATPDYLAYARGRPVGERLEGEPRTPEASAPAVSKRRWEQEVQQWRAGLRQWYQRHGVPAPSAADGALLAPAPSDGARGAAGAPRGRQPSVLELLQRQAAGAP</sequence>
<evidence type="ECO:0000313" key="4">
    <source>
        <dbReference type="Proteomes" id="UP001189429"/>
    </source>
</evidence>
<dbReference type="EMBL" id="CAUYUJ010017104">
    <property type="protein sequence ID" value="CAK0871803.1"/>
    <property type="molecule type" value="Genomic_DNA"/>
</dbReference>
<dbReference type="Proteomes" id="UP001189429">
    <property type="component" value="Unassembled WGS sequence"/>
</dbReference>
<evidence type="ECO:0000256" key="1">
    <source>
        <dbReference type="SAM" id="MobiDB-lite"/>
    </source>
</evidence>
<proteinExistence type="predicted"/>
<protein>
    <recommendedName>
        <fullName evidence="2">Histone RNA hairpin-binding protein RNA-binding domain-containing protein</fullName>
    </recommendedName>
</protein>
<evidence type="ECO:0000259" key="2">
    <source>
        <dbReference type="Pfam" id="PF15247"/>
    </source>
</evidence>
<dbReference type="Pfam" id="PF15247">
    <property type="entry name" value="SLBP_RNA_bind"/>
    <property type="match status" value="1"/>
</dbReference>
<name>A0ABN9VHM8_9DINO</name>
<comment type="caution">
    <text evidence="3">The sequence shown here is derived from an EMBL/GenBank/DDBJ whole genome shotgun (WGS) entry which is preliminary data.</text>
</comment>
<accession>A0ABN9VHM8</accession>
<feature type="compositionally biased region" description="Basic and acidic residues" evidence="1">
    <location>
        <begin position="16"/>
        <end position="27"/>
    </location>
</feature>
<keyword evidence="4" id="KW-1185">Reference proteome</keyword>
<feature type="region of interest" description="Disordered" evidence="1">
    <location>
        <begin position="14"/>
        <end position="38"/>
    </location>
</feature>
<dbReference type="InterPro" id="IPR038294">
    <property type="entry name" value="SLBP_RNA_bind_sf"/>
</dbReference>
<feature type="compositionally biased region" description="Low complexity" evidence="1">
    <location>
        <begin position="72"/>
        <end position="89"/>
    </location>
</feature>